<dbReference type="RefSeq" id="WP_092982452.1">
    <property type="nucleotide sequence ID" value="NZ_FOYQ01000002.1"/>
</dbReference>
<accession>A0A1I6H0C6</accession>
<dbReference type="GO" id="GO:0005829">
    <property type="term" value="C:cytosol"/>
    <property type="evidence" value="ECO:0007669"/>
    <property type="project" value="TreeGrafter"/>
</dbReference>
<feature type="domain" description="HTH asnC-type" evidence="4">
    <location>
        <begin position="3"/>
        <end position="66"/>
    </location>
</feature>
<dbReference type="PROSITE" id="PS50956">
    <property type="entry name" value="HTH_ASNC_2"/>
    <property type="match status" value="1"/>
</dbReference>
<dbReference type="InterPro" id="IPR000485">
    <property type="entry name" value="AsnC-type_HTH_dom"/>
</dbReference>
<protein>
    <submittedName>
        <fullName evidence="5">Transcriptional regulator, AsnC family</fullName>
    </submittedName>
</protein>
<evidence type="ECO:0000313" key="5">
    <source>
        <dbReference type="EMBL" id="SFR47926.1"/>
    </source>
</evidence>
<dbReference type="SMART" id="SM00344">
    <property type="entry name" value="HTH_ASNC"/>
    <property type="match status" value="1"/>
</dbReference>
<dbReference type="Gene3D" id="1.10.10.10">
    <property type="entry name" value="Winged helix-like DNA-binding domain superfamily/Winged helix DNA-binding domain"/>
    <property type="match status" value="1"/>
</dbReference>
<gene>
    <name evidence="5" type="ORF">SAMN04490243_1994</name>
</gene>
<organism evidence="5 6">
    <name type="scientific">Robiginitalea myxolifaciens</name>
    <dbReference type="NCBI Taxonomy" id="400055"/>
    <lineage>
        <taxon>Bacteria</taxon>
        <taxon>Pseudomonadati</taxon>
        <taxon>Bacteroidota</taxon>
        <taxon>Flavobacteriia</taxon>
        <taxon>Flavobacteriales</taxon>
        <taxon>Flavobacteriaceae</taxon>
        <taxon>Robiginitalea</taxon>
    </lineage>
</organism>
<dbReference type="Pfam" id="PF01037">
    <property type="entry name" value="AsnC_trans_reg"/>
    <property type="match status" value="1"/>
</dbReference>
<proteinExistence type="predicted"/>
<dbReference type="Gene3D" id="3.30.70.920">
    <property type="match status" value="1"/>
</dbReference>
<dbReference type="InterPro" id="IPR036390">
    <property type="entry name" value="WH_DNA-bd_sf"/>
</dbReference>
<keyword evidence="1" id="KW-0805">Transcription regulation</keyword>
<dbReference type="PRINTS" id="PR00033">
    <property type="entry name" value="HTHASNC"/>
</dbReference>
<dbReference type="InterPro" id="IPR011008">
    <property type="entry name" value="Dimeric_a/b-barrel"/>
</dbReference>
<dbReference type="InterPro" id="IPR019888">
    <property type="entry name" value="Tscrpt_reg_AsnC-like"/>
</dbReference>
<dbReference type="EMBL" id="FOYQ01000002">
    <property type="protein sequence ID" value="SFR47926.1"/>
    <property type="molecule type" value="Genomic_DNA"/>
</dbReference>
<dbReference type="AlphaFoldDB" id="A0A1I6H0C6"/>
<dbReference type="Proteomes" id="UP000199534">
    <property type="component" value="Unassembled WGS sequence"/>
</dbReference>
<dbReference type="SUPFAM" id="SSF54909">
    <property type="entry name" value="Dimeric alpha+beta barrel"/>
    <property type="match status" value="1"/>
</dbReference>
<evidence type="ECO:0000256" key="1">
    <source>
        <dbReference type="ARBA" id="ARBA00023015"/>
    </source>
</evidence>
<dbReference type="InterPro" id="IPR019887">
    <property type="entry name" value="Tscrpt_reg_AsnC/Lrp_C"/>
</dbReference>
<evidence type="ECO:0000313" key="6">
    <source>
        <dbReference type="Proteomes" id="UP000199534"/>
    </source>
</evidence>
<dbReference type="OrthoDB" id="9800326at2"/>
<name>A0A1I6H0C6_9FLAO</name>
<keyword evidence="6" id="KW-1185">Reference proteome</keyword>
<evidence type="ECO:0000259" key="4">
    <source>
        <dbReference type="PROSITE" id="PS50956"/>
    </source>
</evidence>
<dbReference type="PANTHER" id="PTHR30154">
    <property type="entry name" value="LEUCINE-RESPONSIVE REGULATORY PROTEIN"/>
    <property type="match status" value="1"/>
</dbReference>
<keyword evidence="2" id="KW-0238">DNA-binding</keyword>
<dbReference type="GO" id="GO:0043200">
    <property type="term" value="P:response to amino acid"/>
    <property type="evidence" value="ECO:0007669"/>
    <property type="project" value="TreeGrafter"/>
</dbReference>
<dbReference type="PANTHER" id="PTHR30154:SF34">
    <property type="entry name" value="TRANSCRIPTIONAL REGULATOR AZLB"/>
    <property type="match status" value="1"/>
</dbReference>
<evidence type="ECO:0000256" key="2">
    <source>
        <dbReference type="ARBA" id="ARBA00023125"/>
    </source>
</evidence>
<dbReference type="Pfam" id="PF13412">
    <property type="entry name" value="HTH_24"/>
    <property type="match status" value="1"/>
</dbReference>
<reference evidence="5 6" key="1">
    <citation type="submission" date="2016-10" db="EMBL/GenBank/DDBJ databases">
        <authorList>
            <person name="de Groot N.N."/>
        </authorList>
    </citation>
    <scope>NUCLEOTIDE SEQUENCE [LARGE SCALE GENOMIC DNA]</scope>
    <source>
        <strain evidence="5 6">DSM 21019</strain>
    </source>
</reference>
<dbReference type="SUPFAM" id="SSF46785">
    <property type="entry name" value="Winged helix' DNA-binding domain"/>
    <property type="match status" value="1"/>
</dbReference>
<keyword evidence="3" id="KW-0804">Transcription</keyword>
<dbReference type="STRING" id="400055.SAMN04490243_1994"/>
<sequence>MELDEKDLILLHSLQQDGKQTTKALALQCDLSPTAVYERVRRLENRGIIRKYVALLNPEKTRRGLKVYCHVKLDQHIKPQVEAFEKEINKLREVVSCYHIGGDYDYLLEVYVKDMEAYREFMVGKLTAIQHIGSTLSAFVIRTVKHTTEIPLDTPESAVRN</sequence>
<evidence type="ECO:0000256" key="3">
    <source>
        <dbReference type="ARBA" id="ARBA00023163"/>
    </source>
</evidence>
<dbReference type="InterPro" id="IPR036388">
    <property type="entry name" value="WH-like_DNA-bd_sf"/>
</dbReference>
<dbReference type="GO" id="GO:0043565">
    <property type="term" value="F:sequence-specific DNA binding"/>
    <property type="evidence" value="ECO:0007669"/>
    <property type="project" value="InterPro"/>
</dbReference>